<sequence>MSWSLRCCGSWSLAVAAGVPATTPSAFSSAAGTAAGLTSAVLVLVTRLGAHLRLVKGSSAFSLFSLASSSMARSISTMFLSRLRSLM</sequence>
<dbReference type="AlphaFoldDB" id="A0A6B0UFT3"/>
<proteinExistence type="predicted"/>
<dbReference type="EMBL" id="GIFC01003570">
    <property type="protein sequence ID" value="MXU85653.1"/>
    <property type="molecule type" value="Transcribed_RNA"/>
</dbReference>
<reference evidence="1" key="1">
    <citation type="submission" date="2019-12" db="EMBL/GenBank/DDBJ databases">
        <title>An insight into the sialome of adult female Ixodes ricinus ticks feeding for 6 days.</title>
        <authorList>
            <person name="Perner J."/>
            <person name="Ribeiro J.M.C."/>
        </authorList>
    </citation>
    <scope>NUCLEOTIDE SEQUENCE</scope>
    <source>
        <strain evidence="1">Semi-engorged</strain>
        <tissue evidence="1">Salivary glands</tissue>
    </source>
</reference>
<evidence type="ECO:0000313" key="1">
    <source>
        <dbReference type="EMBL" id="MXU85653.1"/>
    </source>
</evidence>
<accession>A0A6B0UFT3</accession>
<organism evidence="1">
    <name type="scientific">Ixodes ricinus</name>
    <name type="common">Common tick</name>
    <name type="synonym">Acarus ricinus</name>
    <dbReference type="NCBI Taxonomy" id="34613"/>
    <lineage>
        <taxon>Eukaryota</taxon>
        <taxon>Metazoa</taxon>
        <taxon>Ecdysozoa</taxon>
        <taxon>Arthropoda</taxon>
        <taxon>Chelicerata</taxon>
        <taxon>Arachnida</taxon>
        <taxon>Acari</taxon>
        <taxon>Parasitiformes</taxon>
        <taxon>Ixodida</taxon>
        <taxon>Ixodoidea</taxon>
        <taxon>Ixodidae</taxon>
        <taxon>Ixodinae</taxon>
        <taxon>Ixodes</taxon>
    </lineage>
</organism>
<protein>
    <submittedName>
        <fullName evidence="1">Putative secreted protein</fullName>
    </submittedName>
</protein>
<name>A0A6B0UFT3_IXORI</name>